<proteinExistence type="predicted"/>
<organism evidence="2">
    <name type="scientific">Antheraea pernyi nuclear polyhedrosis virus</name>
    <name type="common">ApNPV</name>
    <dbReference type="NCBI Taxonomy" id="161494"/>
    <lineage>
        <taxon>Viruses</taxon>
        <taxon>Viruses incertae sedis</taxon>
        <taxon>Naldaviricetes</taxon>
        <taxon>Lefavirales</taxon>
        <taxon>Baculoviridae</taxon>
        <taxon>Alphabaculovirus</taxon>
        <taxon>Alphabaculovirus anpernyi</taxon>
    </lineage>
</organism>
<protein>
    <submittedName>
        <fullName evidence="2">Immediate early protein 1</fullName>
    </submittedName>
</protein>
<evidence type="ECO:0000313" key="2">
    <source>
        <dbReference type="EMBL" id="BBD50922.1"/>
    </source>
</evidence>
<name>A0A2Z6C677_NPVAP</name>
<evidence type="ECO:0000256" key="1">
    <source>
        <dbReference type="SAM" id="MobiDB-lite"/>
    </source>
</evidence>
<sequence>MPKDMNKARDVFNSADSERMRRHTFGPCTPRQTSFHNMQPVMNINPVDIERLPVLNINQVDLEDTDMFTANQDLLATLAQEGTNLYNDVTNEFAHQSGETQSFPENYNPGGETQSFPENYNPGGETQSFPENYNPNGGGSKRVRSDSEQDSEDSSKGKKHVNRSKIRQRYKKVAIPSSTTLQKSYNLHVSVNAPPKEIAQYFGKDFSACEDKFASDNSMTASRFCNHMSETAYYMFVVKRGNNKPFEVVFAKLVNSVTNEYQNNYHTVDNRVFVVSINNFKFMVSYNLVRELEIEIPAHVNLCSDEEAKCNPYDCHFEPVKNSFETTLITHFHLDMYYCQTTLMTLLHSVGENKTNLLMDRVYQMHKSRLLYTLPIVTSLKQPAIEITPRSKKYASSYVTQILNYSKNLRFPEHKYNGEYTNTLDQHITQKTKLTYKYSSVAELFFTPFGKRNDNSADSLKKVKKEDGNRLLVEQYLSRNEHDENSHNFIVLQFGGANLNNDERLTIVKKGREFYWVAGEVKDINVDEHVKKYPQNTHHVFRIINSNRRETTTWHNNLLKMLAMLLQNLITIYDVEQYSNKIDKFSYKRI</sequence>
<accession>A0A2Z6C677</accession>
<feature type="compositionally biased region" description="Polar residues" evidence="1">
    <location>
        <begin position="96"/>
        <end position="135"/>
    </location>
</feature>
<reference evidence="2" key="1">
    <citation type="submission" date="2018-03" db="EMBL/GenBank/DDBJ databases">
        <title>Whole genome comparison of nucleopolyhedroviruses isolated from saturniine wild silkworms in Asian countries.</title>
        <authorList>
            <person name="Sasaki K."/>
            <person name="Kajiura Z."/>
            <person name="Ponnuvel K.M."/>
            <person name="Kobayashi J."/>
        </authorList>
    </citation>
    <scope>NUCLEOTIDE SEQUENCE</scope>
    <source>
        <strain evidence="2">Liaoning</strain>
    </source>
</reference>
<feature type="region of interest" description="Disordered" evidence="1">
    <location>
        <begin position="96"/>
        <end position="169"/>
    </location>
</feature>
<organismHost>
    <name type="scientific">Antheraea pernyi</name>
    <name type="common">Chinese oak silk moth</name>
    <name type="synonym">Bombyx pernyi</name>
    <dbReference type="NCBI Taxonomy" id="7119"/>
</organismHost>
<dbReference type="Pfam" id="PF03430">
    <property type="entry name" value="TATR"/>
    <property type="match status" value="1"/>
</dbReference>
<dbReference type="InterPro" id="IPR005092">
    <property type="entry name" value="TATR"/>
</dbReference>
<gene>
    <name evidence="2" type="primary">ie-1</name>
</gene>
<dbReference type="EMBL" id="LC375540">
    <property type="protein sequence ID" value="BBD50922.1"/>
    <property type="molecule type" value="Genomic_DNA"/>
</dbReference>
<feature type="compositionally biased region" description="Basic residues" evidence="1">
    <location>
        <begin position="157"/>
        <end position="169"/>
    </location>
</feature>